<comment type="similarity">
    <text evidence="1 7">Belongs to the class-I aminoacyl-tRNA synthetase family. Glutamate--tRNA ligase type 1 subfamily.</text>
</comment>
<evidence type="ECO:0000256" key="4">
    <source>
        <dbReference type="ARBA" id="ARBA00022840"/>
    </source>
</evidence>
<keyword evidence="7" id="KW-0862">Zinc</keyword>
<dbReference type="Gene3D" id="1.10.10.350">
    <property type="match status" value="1"/>
</dbReference>
<dbReference type="InterPro" id="IPR014729">
    <property type="entry name" value="Rossmann-like_a/b/a_fold"/>
</dbReference>
<dbReference type="SUPFAM" id="SSF48163">
    <property type="entry name" value="An anticodon-binding domain of class I aminoacyl-tRNA synthetases"/>
    <property type="match status" value="1"/>
</dbReference>
<evidence type="ECO:0000256" key="6">
    <source>
        <dbReference type="ARBA" id="ARBA00023146"/>
    </source>
</evidence>
<dbReference type="AlphaFoldDB" id="A0A7L6N3T5"/>
<dbReference type="InterPro" id="IPR049940">
    <property type="entry name" value="GluQ/Sye"/>
</dbReference>
<dbReference type="InterPro" id="IPR000924">
    <property type="entry name" value="Glu/Gln-tRNA-synth"/>
</dbReference>
<dbReference type="PANTHER" id="PTHR43311">
    <property type="entry name" value="GLUTAMATE--TRNA LIGASE"/>
    <property type="match status" value="1"/>
</dbReference>
<dbReference type="Pfam" id="PF19269">
    <property type="entry name" value="Anticodon_2"/>
    <property type="match status" value="1"/>
</dbReference>
<keyword evidence="2 7" id="KW-0436">Ligase</keyword>
<dbReference type="KEGG" id="tbk:HF295_04775"/>
<evidence type="ECO:0000256" key="2">
    <source>
        <dbReference type="ARBA" id="ARBA00022598"/>
    </source>
</evidence>
<comment type="cofactor">
    <cofactor evidence="7">
        <name>Zn(2+)</name>
        <dbReference type="ChEBI" id="CHEBI:29105"/>
    </cofactor>
    <text evidence="7">Binds 1 zinc ion per subunit.</text>
</comment>
<gene>
    <name evidence="7" type="primary">gltX</name>
    <name evidence="10" type="ORF">HF295_04775</name>
</gene>
<keyword evidence="7" id="KW-0479">Metal-binding</keyword>
<evidence type="ECO:0000313" key="10">
    <source>
        <dbReference type="EMBL" id="QLY40211.1"/>
    </source>
</evidence>
<feature type="short sequence motif" description="'HIGH' region" evidence="7">
    <location>
        <begin position="42"/>
        <end position="52"/>
    </location>
</feature>
<dbReference type="GO" id="GO:0006424">
    <property type="term" value="P:glutamyl-tRNA aminoacylation"/>
    <property type="evidence" value="ECO:0007669"/>
    <property type="project" value="UniProtKB-UniRule"/>
</dbReference>
<sequence length="549" mass="64406">MNKKEMIANAIFPDIKKSVLDLEIEFPKRNLKEGAIVTRFAPSPTGFLHTGSLFTSLVSWRFAKQTEGVFFLRLEDTDQKREIKGSGDKVIEQLKTFGIEPDESYLEESMYGPLIQSERKEIYHTVIKEMIISGDAYPCFCSHDDLADIRRYQEDNKLLPGYYGEFATCRHLNDDEVLDRIKKGDDFVIRFKSNGQADQRVSFDDAIRGTIEFPENILDIVIMKTDQLPTYHFAHVVDDHFMRTTHVTRGEEWMSSAPIHLEIFDRLNWTRPIYAHFPVIMKLDDGKRRKLSKRKDEEASVDYFLEKGYPIEGFLEYLMTLANSNFEEWRIENPQANIFDFDLSFNKMSLDGALFDIEKIKSISKDRLSLMNAHDFTDNALAYARQYEPKLEEMIEIDRQYFEDIINIGRDQEKPRKDYEKYADVYDIVAFMYDKNFYDMIEELPFNERFSKDLIKEILDEYIEDTGLNLDQNEWFSALKDKAVKRNFAPRPKDYKKNPDQYIGHVGDYAEIVRIAACGKPDTPNFYDVLKILGQKRVVERISYTINLL</sequence>
<dbReference type="NCBIfam" id="TIGR00464">
    <property type="entry name" value="gltX_bact"/>
    <property type="match status" value="1"/>
</dbReference>
<dbReference type="SUPFAM" id="SSF52374">
    <property type="entry name" value="Nucleotidylyl transferase"/>
    <property type="match status" value="1"/>
</dbReference>
<dbReference type="GO" id="GO:0000049">
    <property type="term" value="F:tRNA binding"/>
    <property type="evidence" value="ECO:0007669"/>
    <property type="project" value="InterPro"/>
</dbReference>
<comment type="subcellular location">
    <subcellularLocation>
        <location evidence="7">Cytoplasm</location>
    </subcellularLocation>
</comment>
<dbReference type="PRINTS" id="PR00987">
    <property type="entry name" value="TRNASYNTHGLU"/>
</dbReference>
<keyword evidence="5 7" id="KW-0648">Protein biosynthesis</keyword>
<dbReference type="InterPro" id="IPR004527">
    <property type="entry name" value="Glu-tRNA-ligase_bac/mito"/>
</dbReference>
<keyword evidence="7" id="KW-0963">Cytoplasm</keyword>
<dbReference type="InterPro" id="IPR020751">
    <property type="entry name" value="aa-tRNA-synth_I_codon-bd_sub2"/>
</dbReference>
<dbReference type="GO" id="GO:0005524">
    <property type="term" value="F:ATP binding"/>
    <property type="evidence" value="ECO:0007669"/>
    <property type="project" value="UniProtKB-UniRule"/>
</dbReference>
<feature type="short sequence motif" description="'KMSKS' region" evidence="7">
    <location>
        <begin position="290"/>
        <end position="294"/>
    </location>
</feature>
<dbReference type="InterPro" id="IPR008925">
    <property type="entry name" value="aa_tRNA-synth_I_cd-bd_sf"/>
</dbReference>
<evidence type="ECO:0000256" key="3">
    <source>
        <dbReference type="ARBA" id="ARBA00022741"/>
    </source>
</evidence>
<accession>A0A7L6N3T5</accession>
<dbReference type="Pfam" id="PF00749">
    <property type="entry name" value="tRNA-synt_1c"/>
    <property type="match status" value="1"/>
</dbReference>
<dbReference type="GO" id="GO:0005829">
    <property type="term" value="C:cytosol"/>
    <property type="evidence" value="ECO:0007669"/>
    <property type="project" value="TreeGrafter"/>
</dbReference>
<dbReference type="HAMAP" id="MF_00022">
    <property type="entry name" value="Glu_tRNA_synth_type1"/>
    <property type="match status" value="1"/>
</dbReference>
<keyword evidence="3 7" id="KW-0547">Nucleotide-binding</keyword>
<dbReference type="PANTHER" id="PTHR43311:SF2">
    <property type="entry name" value="GLUTAMATE--TRNA LIGASE, MITOCHONDRIAL-RELATED"/>
    <property type="match status" value="1"/>
</dbReference>
<organism evidence="10 11">
    <name type="scientific">Hujiaoplasma nucleasis</name>
    <dbReference type="NCBI Taxonomy" id="2725268"/>
    <lineage>
        <taxon>Bacteria</taxon>
        <taxon>Bacillati</taxon>
        <taxon>Mycoplasmatota</taxon>
        <taxon>Mollicutes</taxon>
        <taxon>Candidatus Izemoplasmatales</taxon>
        <taxon>Hujiaoplasmataceae</taxon>
        <taxon>Hujiaoplasma</taxon>
    </lineage>
</organism>
<feature type="domain" description="Aminoacyl-tRNA synthetase class I anticodon-binding" evidence="9">
    <location>
        <begin position="506"/>
        <end position="545"/>
    </location>
</feature>
<reference evidence="10 11" key="1">
    <citation type="submission" date="2020-04" db="EMBL/GenBank/DDBJ databases">
        <authorList>
            <person name="Zheng R.K."/>
            <person name="Sun C.M."/>
        </authorList>
    </citation>
    <scope>NUCLEOTIDE SEQUENCE [LARGE SCALE GENOMIC DNA]</scope>
    <source>
        <strain evidence="11">zrk29</strain>
    </source>
</reference>
<comment type="catalytic activity">
    <reaction evidence="7">
        <text>tRNA(Glu) + L-glutamate + ATP = L-glutamyl-tRNA(Glu) + AMP + diphosphate</text>
        <dbReference type="Rhea" id="RHEA:23540"/>
        <dbReference type="Rhea" id="RHEA-COMP:9663"/>
        <dbReference type="Rhea" id="RHEA-COMP:9680"/>
        <dbReference type="ChEBI" id="CHEBI:29985"/>
        <dbReference type="ChEBI" id="CHEBI:30616"/>
        <dbReference type="ChEBI" id="CHEBI:33019"/>
        <dbReference type="ChEBI" id="CHEBI:78442"/>
        <dbReference type="ChEBI" id="CHEBI:78520"/>
        <dbReference type="ChEBI" id="CHEBI:456215"/>
        <dbReference type="EC" id="6.1.1.17"/>
    </reaction>
</comment>
<keyword evidence="11" id="KW-1185">Reference proteome</keyword>
<dbReference type="Proteomes" id="UP000512167">
    <property type="component" value="Chromosome"/>
</dbReference>
<evidence type="ECO:0000256" key="5">
    <source>
        <dbReference type="ARBA" id="ARBA00022917"/>
    </source>
</evidence>
<dbReference type="GO" id="GO:0008270">
    <property type="term" value="F:zinc ion binding"/>
    <property type="evidence" value="ECO:0007669"/>
    <property type="project" value="UniProtKB-UniRule"/>
</dbReference>
<evidence type="ECO:0000256" key="1">
    <source>
        <dbReference type="ARBA" id="ARBA00007894"/>
    </source>
</evidence>
<proteinExistence type="inferred from homology"/>
<dbReference type="EC" id="6.1.1.17" evidence="7"/>
<dbReference type="Gene3D" id="3.40.50.620">
    <property type="entry name" value="HUPs"/>
    <property type="match status" value="1"/>
</dbReference>
<feature type="domain" description="Glutamyl/glutaminyl-tRNA synthetase class Ib catalytic" evidence="8">
    <location>
        <begin position="36"/>
        <end position="327"/>
    </location>
</feature>
<evidence type="ECO:0000259" key="8">
    <source>
        <dbReference type="Pfam" id="PF00749"/>
    </source>
</evidence>
<feature type="binding site" evidence="7">
    <location>
        <position position="139"/>
    </location>
    <ligand>
        <name>Zn(2+)</name>
        <dbReference type="ChEBI" id="CHEBI:29105"/>
    </ligand>
</feature>
<evidence type="ECO:0000259" key="9">
    <source>
        <dbReference type="Pfam" id="PF19269"/>
    </source>
</evidence>
<feature type="binding site" evidence="7">
    <location>
        <position position="171"/>
    </location>
    <ligand>
        <name>Zn(2+)</name>
        <dbReference type="ChEBI" id="CHEBI:29105"/>
    </ligand>
</feature>
<feature type="binding site" evidence="7">
    <location>
        <position position="169"/>
    </location>
    <ligand>
        <name>Zn(2+)</name>
        <dbReference type="ChEBI" id="CHEBI:29105"/>
    </ligand>
</feature>
<protein>
    <recommendedName>
        <fullName evidence="7">Glutamate--tRNA ligase</fullName>
        <ecNumber evidence="7">6.1.1.17</ecNumber>
    </recommendedName>
    <alternativeName>
        <fullName evidence="7">Glutamyl-tRNA synthetase</fullName>
        <shortName evidence="7">GluRS</shortName>
    </alternativeName>
</protein>
<comment type="function">
    <text evidence="7">Catalyzes the attachment of glutamate to tRNA(Glu) in a two-step reaction: glutamate is first activated by ATP to form Glu-AMP and then transferred to the acceptor end of tRNA(Glu).</text>
</comment>
<evidence type="ECO:0000313" key="11">
    <source>
        <dbReference type="Proteomes" id="UP000512167"/>
    </source>
</evidence>
<keyword evidence="6 7" id="KW-0030">Aminoacyl-tRNA synthetase</keyword>
<dbReference type="GO" id="GO:0004818">
    <property type="term" value="F:glutamate-tRNA ligase activity"/>
    <property type="evidence" value="ECO:0007669"/>
    <property type="project" value="UniProtKB-UniRule"/>
</dbReference>
<evidence type="ECO:0000256" key="7">
    <source>
        <dbReference type="HAMAP-Rule" id="MF_00022"/>
    </source>
</evidence>
<feature type="binding site" evidence="7">
    <location>
        <position position="141"/>
    </location>
    <ligand>
        <name>Zn(2+)</name>
        <dbReference type="ChEBI" id="CHEBI:29105"/>
    </ligand>
</feature>
<name>A0A7L6N3T5_9MOLU</name>
<feature type="binding site" evidence="7">
    <location>
        <position position="293"/>
    </location>
    <ligand>
        <name>ATP</name>
        <dbReference type="ChEBI" id="CHEBI:30616"/>
    </ligand>
</feature>
<comment type="subunit">
    <text evidence="7">Monomer.</text>
</comment>
<dbReference type="EMBL" id="CP051151">
    <property type="protein sequence ID" value="QLY40211.1"/>
    <property type="molecule type" value="Genomic_DNA"/>
</dbReference>
<keyword evidence="4 7" id="KW-0067">ATP-binding</keyword>
<dbReference type="InterPro" id="IPR020058">
    <property type="entry name" value="Glu/Gln-tRNA-synth_Ib_cat-dom"/>
</dbReference>
<dbReference type="RefSeq" id="WP_312031039.1">
    <property type="nucleotide sequence ID" value="NZ_CP051151.1"/>
</dbReference>
<dbReference type="InterPro" id="IPR045462">
    <property type="entry name" value="aa-tRNA-synth_I_cd-bd"/>
</dbReference>